<dbReference type="Proteomes" id="UP000243579">
    <property type="component" value="Unassembled WGS sequence"/>
</dbReference>
<accession>A0A1V9YKC9</accession>
<dbReference type="EMBL" id="JNBR01001524">
    <property type="protein sequence ID" value="OQR86180.1"/>
    <property type="molecule type" value="Genomic_DNA"/>
</dbReference>
<sequence>MVLDRQEICRLRQSLRDPAGGSPATQYLAPNAPVPKFKPPTNLFKRVVNQQVNRVQGPLAPDATEDDRLAQQLNQLKAYYEDKIAQQSKMAADVAAQLEVVQAEKSCFEQQTADMQALVETQYEKLRQASDEYASILSWCRERERFWKRTEDDLTAATRHIEELVVNIKALEEARGAFETEYEHQRRAWAAHKDELDHRIEQLLFQDEMLRKDQAALSSKLQAEATARGQAEATVEKLLAQNRDLCAELDQLKQEKIALHGQLEMEANLRNSVAMENRALSFDLQRDRQEAHAKHVQDLDAITVLEHQVREKDMACWTLKQQLQRLANDAHVVQTRCDKAEASVEHLTTAAEGFKDTVRSLTSEIQRLLGILRDERSVLEAKEMTLVKLRRELSETQDRLVEEEERKMEAQKEASTLSQR</sequence>
<dbReference type="STRING" id="1202772.A0A1V9YKC9"/>
<feature type="coiled-coil region" evidence="1">
    <location>
        <begin position="154"/>
        <end position="188"/>
    </location>
</feature>
<evidence type="ECO:0000313" key="4">
    <source>
        <dbReference type="Proteomes" id="UP000243579"/>
    </source>
</evidence>
<gene>
    <name evidence="3" type="ORF">ACHHYP_10862</name>
</gene>
<comment type="caution">
    <text evidence="3">The sequence shown here is derived from an EMBL/GenBank/DDBJ whole genome shotgun (WGS) entry which is preliminary data.</text>
</comment>
<organism evidence="3 4">
    <name type="scientific">Achlya hypogyna</name>
    <name type="common">Oomycete</name>
    <name type="synonym">Protoachlya hypogyna</name>
    <dbReference type="NCBI Taxonomy" id="1202772"/>
    <lineage>
        <taxon>Eukaryota</taxon>
        <taxon>Sar</taxon>
        <taxon>Stramenopiles</taxon>
        <taxon>Oomycota</taxon>
        <taxon>Saprolegniomycetes</taxon>
        <taxon>Saprolegniales</taxon>
        <taxon>Achlyaceae</taxon>
        <taxon>Achlya</taxon>
    </lineage>
</organism>
<reference evidence="3 4" key="1">
    <citation type="journal article" date="2014" name="Genome Biol. Evol.">
        <title>The secreted proteins of Achlya hypogyna and Thraustotheca clavata identify the ancestral oomycete secretome and reveal gene acquisitions by horizontal gene transfer.</title>
        <authorList>
            <person name="Misner I."/>
            <person name="Blouin N."/>
            <person name="Leonard G."/>
            <person name="Richards T.A."/>
            <person name="Lane C.E."/>
        </authorList>
    </citation>
    <scope>NUCLEOTIDE SEQUENCE [LARGE SCALE GENOMIC DNA]</scope>
    <source>
        <strain evidence="3 4">ATCC 48635</strain>
    </source>
</reference>
<evidence type="ECO:0000256" key="1">
    <source>
        <dbReference type="SAM" id="Coils"/>
    </source>
</evidence>
<keyword evidence="4" id="KW-1185">Reference proteome</keyword>
<dbReference type="OrthoDB" id="75253at2759"/>
<evidence type="ECO:0000313" key="3">
    <source>
        <dbReference type="EMBL" id="OQR86180.1"/>
    </source>
</evidence>
<feature type="region of interest" description="Disordered" evidence="2">
    <location>
        <begin position="397"/>
        <end position="420"/>
    </location>
</feature>
<evidence type="ECO:0000256" key="2">
    <source>
        <dbReference type="SAM" id="MobiDB-lite"/>
    </source>
</evidence>
<dbReference type="AlphaFoldDB" id="A0A1V9YKC9"/>
<keyword evidence="1" id="KW-0175">Coiled coil</keyword>
<feature type="compositionally biased region" description="Basic and acidic residues" evidence="2">
    <location>
        <begin position="397"/>
        <end position="412"/>
    </location>
</feature>
<proteinExistence type="predicted"/>
<name>A0A1V9YKC9_ACHHY</name>
<protein>
    <submittedName>
        <fullName evidence="3">Uncharacterized protein</fullName>
    </submittedName>
</protein>
<feature type="coiled-coil region" evidence="1">
    <location>
        <begin position="235"/>
        <end position="262"/>
    </location>
</feature>